<dbReference type="Pfam" id="PF00067">
    <property type="entry name" value="p450"/>
    <property type="match status" value="1"/>
</dbReference>
<dbReference type="PRINTS" id="PR00465">
    <property type="entry name" value="EP450IV"/>
</dbReference>
<dbReference type="InterPro" id="IPR001128">
    <property type="entry name" value="Cyt_P450"/>
</dbReference>
<evidence type="ECO:0000256" key="2">
    <source>
        <dbReference type="ARBA" id="ARBA00004370"/>
    </source>
</evidence>
<evidence type="ECO:0000256" key="4">
    <source>
        <dbReference type="ARBA" id="ARBA00022617"/>
    </source>
</evidence>
<dbReference type="CDD" id="cd11041">
    <property type="entry name" value="CYP503A1-like"/>
    <property type="match status" value="1"/>
</dbReference>
<keyword evidence="9 12" id="KW-0408">Iron</keyword>
<accession>A0ABR1TDR9</accession>
<gene>
    <name evidence="13" type="ORF">PG993_004795</name>
</gene>
<keyword evidence="6 12" id="KW-0479">Metal-binding</keyword>
<comment type="similarity">
    <text evidence="3 12">Belongs to the cytochrome P450 family.</text>
</comment>
<evidence type="ECO:0000256" key="3">
    <source>
        <dbReference type="ARBA" id="ARBA00010617"/>
    </source>
</evidence>
<dbReference type="PANTHER" id="PTHR46206">
    <property type="entry name" value="CYTOCHROME P450"/>
    <property type="match status" value="1"/>
</dbReference>
<evidence type="ECO:0000256" key="8">
    <source>
        <dbReference type="ARBA" id="ARBA00023002"/>
    </source>
</evidence>
<organism evidence="13 14">
    <name type="scientific">Apiospora rasikravindrae</name>
    <dbReference type="NCBI Taxonomy" id="990691"/>
    <lineage>
        <taxon>Eukaryota</taxon>
        <taxon>Fungi</taxon>
        <taxon>Dikarya</taxon>
        <taxon>Ascomycota</taxon>
        <taxon>Pezizomycotina</taxon>
        <taxon>Sordariomycetes</taxon>
        <taxon>Xylariomycetidae</taxon>
        <taxon>Amphisphaeriales</taxon>
        <taxon>Apiosporaceae</taxon>
        <taxon>Apiospora</taxon>
    </lineage>
</organism>
<keyword evidence="11" id="KW-0472">Membrane</keyword>
<evidence type="ECO:0000256" key="6">
    <source>
        <dbReference type="ARBA" id="ARBA00022723"/>
    </source>
</evidence>
<comment type="cofactor">
    <cofactor evidence="1">
        <name>heme</name>
        <dbReference type="ChEBI" id="CHEBI:30413"/>
    </cofactor>
</comment>
<evidence type="ECO:0000256" key="1">
    <source>
        <dbReference type="ARBA" id="ARBA00001971"/>
    </source>
</evidence>
<keyword evidence="14" id="KW-1185">Reference proteome</keyword>
<dbReference type="InterPro" id="IPR002403">
    <property type="entry name" value="Cyt_P450_E_grp-IV"/>
</dbReference>
<reference evidence="13 14" key="1">
    <citation type="submission" date="2023-01" db="EMBL/GenBank/DDBJ databases">
        <title>Analysis of 21 Apiospora genomes using comparative genomics revels a genus with tremendous synthesis potential of carbohydrate active enzymes and secondary metabolites.</title>
        <authorList>
            <person name="Sorensen T."/>
        </authorList>
    </citation>
    <scope>NUCLEOTIDE SEQUENCE [LARGE SCALE GENOMIC DNA]</scope>
    <source>
        <strain evidence="13 14">CBS 33761</strain>
    </source>
</reference>
<dbReference type="SUPFAM" id="SSF48264">
    <property type="entry name" value="Cytochrome P450"/>
    <property type="match status" value="1"/>
</dbReference>
<comment type="caution">
    <text evidence="13">The sequence shown here is derived from an EMBL/GenBank/DDBJ whole genome shotgun (WGS) entry which is preliminary data.</text>
</comment>
<dbReference type="InterPro" id="IPR017972">
    <property type="entry name" value="Cyt_P450_CS"/>
</dbReference>
<dbReference type="InterPro" id="IPR036396">
    <property type="entry name" value="Cyt_P450_sf"/>
</dbReference>
<evidence type="ECO:0000313" key="14">
    <source>
        <dbReference type="Proteomes" id="UP001444661"/>
    </source>
</evidence>
<evidence type="ECO:0000256" key="10">
    <source>
        <dbReference type="ARBA" id="ARBA00023033"/>
    </source>
</evidence>
<keyword evidence="5" id="KW-0812">Transmembrane</keyword>
<comment type="subcellular location">
    <subcellularLocation>
        <location evidence="2">Membrane</location>
    </subcellularLocation>
</comment>
<evidence type="ECO:0000256" key="9">
    <source>
        <dbReference type="ARBA" id="ARBA00023004"/>
    </source>
</evidence>
<proteinExistence type="inferred from homology"/>
<dbReference type="PROSITE" id="PS00086">
    <property type="entry name" value="CYTOCHROME_P450"/>
    <property type="match status" value="1"/>
</dbReference>
<sequence>MGIPFRVQYWGREYVILPTKYLQDLKGSNKDHLSFFKSIQDVFFLKYWVGDLFQTDRMVHMVKKGLNPHLNEATDLCLGETPDAFHDELGDCEGRRGEAFTSHPALDVCCGIAHRIASKIIVGDELCRDGAFRRASYAYFQGHAMTGYMLLLIPSRHLRRLLAWPLSYLQRRRQHTVLLLVSAYMRRRSEERIGWGDNAGDNRGSSSSSNHGATTTEDICVDWILKIKDDFPKSQNEDLYWQMSHELVHLLGASHTPTGITVTMMLWRVLHEPRYLQPLRDEAEQTVSRFGYTSKMIGHLPLMDNFISEVHRLYPMGCQRTITGKPFQLHDGATLPAGTRIAFPVELMLQDADAFQDAPRFDGYRFQRLAQEGARTDEGVNIWKASHSHSRNLMFGFGSHVCPGRFFAVRLIKIIFAHFLVEYDIESDWPEGGIPPGFQIEGSMIPHGTARISFKKRGLNWSRGKEDAEGAAETVN</sequence>
<keyword evidence="4 12" id="KW-0349">Heme</keyword>
<evidence type="ECO:0000313" key="13">
    <source>
        <dbReference type="EMBL" id="KAK8044771.1"/>
    </source>
</evidence>
<dbReference type="EMBL" id="JAQQWK010000003">
    <property type="protein sequence ID" value="KAK8044771.1"/>
    <property type="molecule type" value="Genomic_DNA"/>
</dbReference>
<dbReference type="PANTHER" id="PTHR46206:SF5">
    <property type="entry name" value="P450, PUTATIVE (EUROFUNG)-RELATED"/>
    <property type="match status" value="1"/>
</dbReference>
<protein>
    <submittedName>
        <fullName evidence="13">Membrane dipeptidase</fullName>
    </submittedName>
</protein>
<name>A0ABR1TDR9_9PEZI</name>
<evidence type="ECO:0000256" key="12">
    <source>
        <dbReference type="RuleBase" id="RU000461"/>
    </source>
</evidence>
<evidence type="ECO:0000256" key="11">
    <source>
        <dbReference type="ARBA" id="ARBA00023136"/>
    </source>
</evidence>
<dbReference type="Gene3D" id="1.10.630.10">
    <property type="entry name" value="Cytochrome P450"/>
    <property type="match status" value="1"/>
</dbReference>
<keyword evidence="7" id="KW-1133">Transmembrane helix</keyword>
<evidence type="ECO:0000256" key="7">
    <source>
        <dbReference type="ARBA" id="ARBA00022989"/>
    </source>
</evidence>
<keyword evidence="10 12" id="KW-0503">Monooxygenase</keyword>
<keyword evidence="8 12" id="KW-0560">Oxidoreductase</keyword>
<dbReference type="Proteomes" id="UP001444661">
    <property type="component" value="Unassembled WGS sequence"/>
</dbReference>
<evidence type="ECO:0000256" key="5">
    <source>
        <dbReference type="ARBA" id="ARBA00022692"/>
    </source>
</evidence>